<feature type="domain" description="Histidine kinase" evidence="9">
    <location>
        <begin position="185"/>
        <end position="399"/>
    </location>
</feature>
<keyword evidence="8" id="KW-1133">Transmembrane helix</keyword>
<dbReference type="SUPFAM" id="SSF55874">
    <property type="entry name" value="ATPase domain of HSP90 chaperone/DNA topoisomerase II/histidine kinase"/>
    <property type="match status" value="1"/>
</dbReference>
<name>A0A1C3JZF2_9BURK</name>
<dbReference type="GO" id="GO:0000156">
    <property type="term" value="F:phosphorelay response regulator activity"/>
    <property type="evidence" value="ECO:0007669"/>
    <property type="project" value="TreeGrafter"/>
</dbReference>
<accession>A0A1C3JZF2</accession>
<organism evidence="10 12">
    <name type="scientific">Orrella dioscoreae</name>
    <dbReference type="NCBI Taxonomy" id="1851544"/>
    <lineage>
        <taxon>Bacteria</taxon>
        <taxon>Pseudomonadati</taxon>
        <taxon>Pseudomonadota</taxon>
        <taxon>Betaproteobacteria</taxon>
        <taxon>Burkholderiales</taxon>
        <taxon>Alcaligenaceae</taxon>
        <taxon>Orrella</taxon>
    </lineage>
</organism>
<dbReference type="GO" id="GO:0030295">
    <property type="term" value="F:protein kinase activator activity"/>
    <property type="evidence" value="ECO:0007669"/>
    <property type="project" value="TreeGrafter"/>
</dbReference>
<dbReference type="InterPro" id="IPR036097">
    <property type="entry name" value="HisK_dim/P_sf"/>
</dbReference>
<evidence type="ECO:0000313" key="11">
    <source>
        <dbReference type="EMBL" id="SOE50294.1"/>
    </source>
</evidence>
<gene>
    <name evidence="10" type="ORF">ODI_02700</name>
    <name evidence="11" type="ORF">ODI_R2627</name>
</gene>
<evidence type="ECO:0000256" key="8">
    <source>
        <dbReference type="SAM" id="Phobius"/>
    </source>
</evidence>
<keyword evidence="7" id="KW-0902">Two-component regulatory system</keyword>
<keyword evidence="3" id="KW-0808">Transferase</keyword>
<evidence type="ECO:0000256" key="1">
    <source>
        <dbReference type="ARBA" id="ARBA00000085"/>
    </source>
</evidence>
<dbReference type="InterPro" id="IPR003594">
    <property type="entry name" value="HATPase_dom"/>
</dbReference>
<dbReference type="RefSeq" id="WP_067751109.1">
    <property type="nucleotide sequence ID" value="NZ_LT907988.1"/>
</dbReference>
<reference evidence="10 12" key="1">
    <citation type="submission" date="2016-06" db="EMBL/GenBank/DDBJ databases">
        <authorList>
            <person name="Kjaerup R.B."/>
            <person name="Dalgaard T.S."/>
            <person name="Juul-Madsen H.R."/>
        </authorList>
    </citation>
    <scope>NUCLEOTIDE SEQUENCE [LARGE SCALE GENOMIC DNA]</scope>
    <source>
        <strain evidence="10">Orrdi1</strain>
    </source>
</reference>
<dbReference type="InterPro" id="IPR050351">
    <property type="entry name" value="BphY/WalK/GraS-like"/>
</dbReference>
<comment type="catalytic activity">
    <reaction evidence="1">
        <text>ATP + protein L-histidine = ADP + protein N-phospho-L-histidine.</text>
        <dbReference type="EC" id="2.7.13.3"/>
    </reaction>
</comment>
<reference evidence="11 12" key="2">
    <citation type="submission" date="2017-08" db="EMBL/GenBank/DDBJ databases">
        <authorList>
            <person name="de Groot N.N."/>
        </authorList>
    </citation>
    <scope>NUCLEOTIDE SEQUENCE [LARGE SCALE GENOMIC DNA]</scope>
    <source>
        <strain evidence="11">Orrdi1</strain>
    </source>
</reference>
<dbReference type="STRING" id="1851544.ODI_02700"/>
<dbReference type="Gene3D" id="1.10.287.130">
    <property type="match status" value="1"/>
</dbReference>
<dbReference type="GO" id="GO:0000155">
    <property type="term" value="F:phosphorelay sensor kinase activity"/>
    <property type="evidence" value="ECO:0007669"/>
    <property type="project" value="InterPro"/>
</dbReference>
<dbReference type="Pfam" id="PF02518">
    <property type="entry name" value="HATPase_c"/>
    <property type="match status" value="1"/>
</dbReference>
<evidence type="ECO:0000256" key="6">
    <source>
        <dbReference type="ARBA" id="ARBA00022840"/>
    </source>
</evidence>
<dbReference type="KEGG" id="odi:ODI_R2627"/>
<dbReference type="PANTHER" id="PTHR42878:SF7">
    <property type="entry name" value="SENSOR HISTIDINE KINASE GLRK"/>
    <property type="match status" value="1"/>
</dbReference>
<dbReference type="OrthoDB" id="9797243at2"/>
<keyword evidence="8" id="KW-0812">Transmembrane</keyword>
<keyword evidence="5 10" id="KW-0418">Kinase</keyword>
<keyword evidence="6" id="KW-0067">ATP-binding</keyword>
<dbReference type="Gene3D" id="3.30.565.10">
    <property type="entry name" value="Histidine kinase-like ATPase, C-terminal domain"/>
    <property type="match status" value="1"/>
</dbReference>
<keyword evidence="8" id="KW-0472">Membrane</keyword>
<evidence type="ECO:0000313" key="12">
    <source>
        <dbReference type="Proteomes" id="UP000078558"/>
    </source>
</evidence>
<sequence>MTPEMLLRAHAPLDIAMMLGWPAWLLPGLFLAALLALGTRARRQPQAEWLGLLALVALEFLAVLLLPPPPGWLALALPPAIAALGVRHAPGLPRNGSLVLGLSYLANLPALAASSGLMPAHEWTLFVWQAGLAVRALACLGMALQAAPARLVPPTRHMPAPPHAGLAEAEEWATAVHAYRQAGSLLAHELRAPLSTLDSAVQALALAVSDDDEHARARLARMRRAVQRVTELTGSFLGSGMLGERLLQPRTASQDLGKLARGTALQMQADMAHPLDMPTEGQALAVCDAVLCVEVLRNLLHNAAKYSPADQPISLRWGTDDAAGQAWVSVADRGPGIGEEELARIFEPHYRRTAHRETKGMGVGLYLAREMCRRQRGELSVQSRDGHGSVFTLRLPMARAETSDQVAKT</sequence>
<proteinExistence type="predicted"/>
<dbReference type="SUPFAM" id="SSF47384">
    <property type="entry name" value="Homodimeric domain of signal transducing histidine kinase"/>
    <property type="match status" value="1"/>
</dbReference>
<evidence type="ECO:0000256" key="2">
    <source>
        <dbReference type="ARBA" id="ARBA00012438"/>
    </source>
</evidence>
<feature type="transmembrane region" description="Helical" evidence="8">
    <location>
        <begin position="49"/>
        <end position="66"/>
    </location>
</feature>
<dbReference type="SMART" id="SM00387">
    <property type="entry name" value="HATPase_c"/>
    <property type="match status" value="1"/>
</dbReference>
<dbReference type="PROSITE" id="PS50109">
    <property type="entry name" value="HIS_KIN"/>
    <property type="match status" value="1"/>
</dbReference>
<dbReference type="CDD" id="cd00075">
    <property type="entry name" value="HATPase"/>
    <property type="match status" value="1"/>
</dbReference>
<evidence type="ECO:0000313" key="10">
    <source>
        <dbReference type="EMBL" id="SBT24630.1"/>
    </source>
</evidence>
<keyword evidence="4" id="KW-0547">Nucleotide-binding</keyword>
<dbReference type="InterPro" id="IPR005467">
    <property type="entry name" value="His_kinase_dom"/>
</dbReference>
<keyword evidence="12" id="KW-1185">Reference proteome</keyword>
<evidence type="ECO:0000256" key="7">
    <source>
        <dbReference type="ARBA" id="ARBA00023012"/>
    </source>
</evidence>
<dbReference type="EMBL" id="FLRC01000011">
    <property type="protein sequence ID" value="SBT24630.1"/>
    <property type="molecule type" value="Genomic_DNA"/>
</dbReference>
<protein>
    <recommendedName>
        <fullName evidence="2">histidine kinase</fullName>
        <ecNumber evidence="2">2.7.13.3</ecNumber>
    </recommendedName>
</protein>
<dbReference type="GO" id="GO:0007234">
    <property type="term" value="P:osmosensory signaling via phosphorelay pathway"/>
    <property type="evidence" value="ECO:0007669"/>
    <property type="project" value="TreeGrafter"/>
</dbReference>
<dbReference type="Proteomes" id="UP000078558">
    <property type="component" value="Chromosome I"/>
</dbReference>
<dbReference type="InterPro" id="IPR036890">
    <property type="entry name" value="HATPase_C_sf"/>
</dbReference>
<dbReference type="EC" id="2.7.13.3" evidence="2"/>
<evidence type="ECO:0000256" key="5">
    <source>
        <dbReference type="ARBA" id="ARBA00022777"/>
    </source>
</evidence>
<evidence type="ECO:0000256" key="4">
    <source>
        <dbReference type="ARBA" id="ARBA00022741"/>
    </source>
</evidence>
<dbReference type="PANTHER" id="PTHR42878">
    <property type="entry name" value="TWO-COMPONENT HISTIDINE KINASE"/>
    <property type="match status" value="1"/>
</dbReference>
<feature type="transmembrane region" description="Helical" evidence="8">
    <location>
        <begin position="15"/>
        <end position="37"/>
    </location>
</feature>
<dbReference type="EMBL" id="LT907988">
    <property type="protein sequence ID" value="SOE50294.1"/>
    <property type="molecule type" value="Genomic_DNA"/>
</dbReference>
<evidence type="ECO:0000256" key="3">
    <source>
        <dbReference type="ARBA" id="ARBA00022679"/>
    </source>
</evidence>
<dbReference type="AlphaFoldDB" id="A0A1C3JZF2"/>
<dbReference type="PRINTS" id="PR00344">
    <property type="entry name" value="BCTRLSENSOR"/>
</dbReference>
<dbReference type="GO" id="GO:0005524">
    <property type="term" value="F:ATP binding"/>
    <property type="evidence" value="ECO:0007669"/>
    <property type="project" value="UniProtKB-KW"/>
</dbReference>
<dbReference type="InterPro" id="IPR004358">
    <property type="entry name" value="Sig_transdc_His_kin-like_C"/>
</dbReference>
<evidence type="ECO:0000259" key="9">
    <source>
        <dbReference type="PROSITE" id="PS50109"/>
    </source>
</evidence>